<sequence length="299" mass="33154">MLFTQEKHVVDPSCESAQEDIIRGSTGQATSQNRIQKMVAIHGYFPGASVNIEDSEKCHPGYVGKYCRAKCIYPYYGEECEAECNCSKPMCDVTIECKAVDKDKVLKCFRFYKGCCPGLSWDSTAQQCERCVPGYSGVNCSLPCPYPSYGVECQQSCNCIPDLCDVLTGCMNSNKGCMPGYSGVNCSLQCPYPSYGVNCQKICNCIQELCDVSTGCQQTTTAHTICISGYFGRYCRARCIYPYYGEECEAQCNCSESMCDVTIGCKAVDEVTVLFMHVLQFVLQENMVDEDTKTICKRP</sequence>
<evidence type="ECO:0000256" key="1">
    <source>
        <dbReference type="ARBA" id="ARBA00022536"/>
    </source>
</evidence>
<accession>K1PKQ2</accession>
<proteinExistence type="predicted"/>
<dbReference type="PANTHER" id="PTHR24043">
    <property type="entry name" value="SCAVENGER RECEPTOR CLASS F"/>
    <property type="match status" value="1"/>
</dbReference>
<name>K1PKQ2_MAGGI</name>
<gene>
    <name evidence="2" type="ORF">CGI_10002507</name>
</gene>
<dbReference type="GO" id="GO:0005044">
    <property type="term" value="F:scavenger receptor activity"/>
    <property type="evidence" value="ECO:0007669"/>
    <property type="project" value="InterPro"/>
</dbReference>
<organism evidence="2">
    <name type="scientific">Magallana gigas</name>
    <name type="common">Pacific oyster</name>
    <name type="synonym">Crassostrea gigas</name>
    <dbReference type="NCBI Taxonomy" id="29159"/>
    <lineage>
        <taxon>Eukaryota</taxon>
        <taxon>Metazoa</taxon>
        <taxon>Spiralia</taxon>
        <taxon>Lophotrochozoa</taxon>
        <taxon>Mollusca</taxon>
        <taxon>Bivalvia</taxon>
        <taxon>Autobranchia</taxon>
        <taxon>Pteriomorphia</taxon>
        <taxon>Ostreida</taxon>
        <taxon>Ostreoidea</taxon>
        <taxon>Ostreidae</taxon>
        <taxon>Magallana</taxon>
    </lineage>
</organism>
<dbReference type="EMBL" id="JH818082">
    <property type="protein sequence ID" value="EKC22278.1"/>
    <property type="molecule type" value="Genomic_DNA"/>
</dbReference>
<evidence type="ECO:0000313" key="2">
    <source>
        <dbReference type="EMBL" id="EKC22278.1"/>
    </source>
</evidence>
<dbReference type="InParanoid" id="K1PKQ2"/>
<dbReference type="PANTHER" id="PTHR24043:SF8">
    <property type="entry name" value="EGF-LIKE DOMAIN-CONTAINING PROTEIN"/>
    <property type="match status" value="1"/>
</dbReference>
<dbReference type="HOGENOM" id="CLU_931413_0_0_1"/>
<keyword evidence="1" id="KW-0245">EGF-like domain</keyword>
<dbReference type="Gene3D" id="2.170.300.10">
    <property type="entry name" value="Tie2 ligand-binding domain superfamily"/>
    <property type="match status" value="2"/>
</dbReference>
<protein>
    <submittedName>
        <fullName evidence="2">Multiple epidermal growth factor-like domains 6</fullName>
    </submittedName>
</protein>
<reference evidence="2" key="1">
    <citation type="journal article" date="2012" name="Nature">
        <title>The oyster genome reveals stress adaptation and complexity of shell formation.</title>
        <authorList>
            <person name="Zhang G."/>
            <person name="Fang X."/>
            <person name="Guo X."/>
            <person name="Li L."/>
            <person name="Luo R."/>
            <person name="Xu F."/>
            <person name="Yang P."/>
            <person name="Zhang L."/>
            <person name="Wang X."/>
            <person name="Qi H."/>
            <person name="Xiong Z."/>
            <person name="Que H."/>
            <person name="Xie Y."/>
            <person name="Holland P.W."/>
            <person name="Paps J."/>
            <person name="Zhu Y."/>
            <person name="Wu F."/>
            <person name="Chen Y."/>
            <person name="Wang J."/>
            <person name="Peng C."/>
            <person name="Meng J."/>
            <person name="Yang L."/>
            <person name="Liu J."/>
            <person name="Wen B."/>
            <person name="Zhang N."/>
            <person name="Huang Z."/>
            <person name="Zhu Q."/>
            <person name="Feng Y."/>
            <person name="Mount A."/>
            <person name="Hedgecock D."/>
            <person name="Xu Z."/>
            <person name="Liu Y."/>
            <person name="Domazet-Loso T."/>
            <person name="Du Y."/>
            <person name="Sun X."/>
            <person name="Zhang S."/>
            <person name="Liu B."/>
            <person name="Cheng P."/>
            <person name="Jiang X."/>
            <person name="Li J."/>
            <person name="Fan D."/>
            <person name="Wang W."/>
            <person name="Fu W."/>
            <person name="Wang T."/>
            <person name="Wang B."/>
            <person name="Zhang J."/>
            <person name="Peng Z."/>
            <person name="Li Y."/>
            <person name="Li N."/>
            <person name="Wang J."/>
            <person name="Chen M."/>
            <person name="He Y."/>
            <person name="Tan F."/>
            <person name="Song X."/>
            <person name="Zheng Q."/>
            <person name="Huang R."/>
            <person name="Yang H."/>
            <person name="Du X."/>
            <person name="Chen L."/>
            <person name="Yang M."/>
            <person name="Gaffney P.M."/>
            <person name="Wang S."/>
            <person name="Luo L."/>
            <person name="She Z."/>
            <person name="Ming Y."/>
            <person name="Huang W."/>
            <person name="Zhang S."/>
            <person name="Huang B."/>
            <person name="Zhang Y."/>
            <person name="Qu T."/>
            <person name="Ni P."/>
            <person name="Miao G."/>
            <person name="Wang J."/>
            <person name="Wang Q."/>
            <person name="Steinberg C.E."/>
            <person name="Wang H."/>
            <person name="Li N."/>
            <person name="Qian L."/>
            <person name="Zhang G."/>
            <person name="Li Y."/>
            <person name="Yang H."/>
            <person name="Liu X."/>
            <person name="Wang J."/>
            <person name="Yin Y."/>
            <person name="Wang J."/>
        </authorList>
    </citation>
    <scope>NUCLEOTIDE SEQUENCE [LARGE SCALE GENOMIC DNA]</scope>
    <source>
        <strain evidence="2">05x7-T-G4-1.051#20</strain>
    </source>
</reference>
<dbReference type="AlphaFoldDB" id="K1PKQ2"/>
<dbReference type="InterPro" id="IPR042635">
    <property type="entry name" value="MEGF10/SREC1/2-like"/>
</dbReference>